<comment type="caution">
    <text evidence="1">The sequence shown here is derived from an EMBL/GenBank/DDBJ whole genome shotgun (WGS) entry which is preliminary data.</text>
</comment>
<protein>
    <recommendedName>
        <fullName evidence="3">Protein kinase domain-containing protein</fullName>
    </recommendedName>
</protein>
<gene>
    <name evidence="1" type="ORF">B0T16DRAFT_392701</name>
</gene>
<proteinExistence type="predicted"/>
<evidence type="ECO:0000313" key="1">
    <source>
        <dbReference type="EMBL" id="KAK0644332.1"/>
    </source>
</evidence>
<dbReference type="Gene3D" id="1.10.510.10">
    <property type="entry name" value="Transferase(Phosphotransferase) domain 1"/>
    <property type="match status" value="1"/>
</dbReference>
<name>A0AA40CMX8_9PEZI</name>
<dbReference type="EMBL" id="JAULSV010000005">
    <property type="protein sequence ID" value="KAK0644332.1"/>
    <property type="molecule type" value="Genomic_DNA"/>
</dbReference>
<dbReference type="AlphaFoldDB" id="A0AA40CMX8"/>
<dbReference type="InterPro" id="IPR011009">
    <property type="entry name" value="Kinase-like_dom_sf"/>
</dbReference>
<organism evidence="1 2">
    <name type="scientific">Cercophora newfieldiana</name>
    <dbReference type="NCBI Taxonomy" id="92897"/>
    <lineage>
        <taxon>Eukaryota</taxon>
        <taxon>Fungi</taxon>
        <taxon>Dikarya</taxon>
        <taxon>Ascomycota</taxon>
        <taxon>Pezizomycotina</taxon>
        <taxon>Sordariomycetes</taxon>
        <taxon>Sordariomycetidae</taxon>
        <taxon>Sordariales</taxon>
        <taxon>Lasiosphaeriaceae</taxon>
        <taxon>Cercophora</taxon>
    </lineage>
</organism>
<evidence type="ECO:0000313" key="2">
    <source>
        <dbReference type="Proteomes" id="UP001174936"/>
    </source>
</evidence>
<accession>A0AA40CMX8</accession>
<dbReference type="PANTHER" id="PTHR37542:SF3">
    <property type="entry name" value="PRION-INHIBITION AND PROPAGATION HELO DOMAIN-CONTAINING PROTEIN"/>
    <property type="match status" value="1"/>
</dbReference>
<dbReference type="SUPFAM" id="SSF56112">
    <property type="entry name" value="Protein kinase-like (PK-like)"/>
    <property type="match status" value="1"/>
</dbReference>
<sequence length="500" mass="55683">MPAWSCLPQRLVPNAHHAFAAQCCSTCDSAAVEDLTIACLENISDAFNDARNPSCISGTRKALALGGHPRITLEHDPSHRKAVWAIEGPRNMENLCRQLRIYNDMLDIVWKRSHAAVARRLLPDLNGINSIDGLQLIEKSFRGGNCLELASTIRFRQACLEERIKDGGHSACVVPGDIHHSAKLGLNACDFPPDFFSPQLHHTTIGEKVVLLEWKEFPKSPGMASTLSQSEYDHHANANIQGLARVLAKHSKPETLRTLNCVGCYQIPTGGSSKRVCFAFEPPAGPSTEPISLQDLIDGSQSYREGRFLLGDQFAFAQGLASSVYQLLFADWPHKGIRSNSVYFFKPRSAERGWRADPKTFFLMGYQLAMIDTIHSFVEIDLDIEHQRYVDPRLCQRKKITYEPQHDIYSLGIVLIEIALWKTARQLAKALGNFSGDSLAAFQISVMDVLVPKVEEKVGEVYADAVRFCLRRDFGSTVQSSRLLKLFNQEVTAKLEACSA</sequence>
<reference evidence="1" key="1">
    <citation type="submission" date="2023-06" db="EMBL/GenBank/DDBJ databases">
        <title>Genome-scale phylogeny and comparative genomics of the fungal order Sordariales.</title>
        <authorList>
            <consortium name="Lawrence Berkeley National Laboratory"/>
            <person name="Hensen N."/>
            <person name="Bonometti L."/>
            <person name="Westerberg I."/>
            <person name="Brannstrom I.O."/>
            <person name="Guillou S."/>
            <person name="Cros-Aarteil S."/>
            <person name="Calhoun S."/>
            <person name="Haridas S."/>
            <person name="Kuo A."/>
            <person name="Mondo S."/>
            <person name="Pangilinan J."/>
            <person name="Riley R."/>
            <person name="Labutti K."/>
            <person name="Andreopoulos B."/>
            <person name="Lipzen A."/>
            <person name="Chen C."/>
            <person name="Yanf M."/>
            <person name="Daum C."/>
            <person name="Ng V."/>
            <person name="Clum A."/>
            <person name="Steindorff A."/>
            <person name="Ohm R."/>
            <person name="Martin F."/>
            <person name="Silar P."/>
            <person name="Natvig D."/>
            <person name="Lalanne C."/>
            <person name="Gautier V."/>
            <person name="Ament-Velasquez S.L."/>
            <person name="Kruys A."/>
            <person name="Hutchinson M.I."/>
            <person name="Powell A.J."/>
            <person name="Barry K."/>
            <person name="Miller A.N."/>
            <person name="Grigoriev I.V."/>
            <person name="Debuchy R."/>
            <person name="Gladieux P."/>
            <person name="Thoren M.H."/>
            <person name="Johannesson H."/>
        </authorList>
    </citation>
    <scope>NUCLEOTIDE SEQUENCE</scope>
    <source>
        <strain evidence="1">SMH2532-1</strain>
    </source>
</reference>
<dbReference type="PANTHER" id="PTHR37542">
    <property type="entry name" value="HELO DOMAIN-CONTAINING PROTEIN-RELATED"/>
    <property type="match status" value="1"/>
</dbReference>
<evidence type="ECO:0008006" key="3">
    <source>
        <dbReference type="Google" id="ProtNLM"/>
    </source>
</evidence>
<keyword evidence="2" id="KW-1185">Reference proteome</keyword>
<dbReference type="Proteomes" id="UP001174936">
    <property type="component" value="Unassembled WGS sequence"/>
</dbReference>